<dbReference type="HOGENOM" id="CLU_354123_0_0_1"/>
<evidence type="ECO:0000256" key="1">
    <source>
        <dbReference type="SAM" id="MobiDB-lite"/>
    </source>
</evidence>
<feature type="compositionally biased region" description="Polar residues" evidence="1">
    <location>
        <begin position="73"/>
        <end position="82"/>
    </location>
</feature>
<feature type="compositionally biased region" description="Polar residues" evidence="1">
    <location>
        <begin position="56"/>
        <end position="66"/>
    </location>
</feature>
<feature type="domain" description="PiggyBac transposable element-derived protein" evidence="2">
    <location>
        <begin position="161"/>
        <end position="486"/>
    </location>
</feature>
<feature type="region of interest" description="Disordered" evidence="1">
    <location>
        <begin position="502"/>
        <end position="528"/>
    </location>
</feature>
<feature type="compositionally biased region" description="Basic residues" evidence="1">
    <location>
        <begin position="759"/>
        <end position="776"/>
    </location>
</feature>
<feature type="domain" description="AAA+ ATPase lid" evidence="3">
    <location>
        <begin position="595"/>
        <end position="664"/>
    </location>
</feature>
<dbReference type="RefSeq" id="XP_007801987.1">
    <property type="nucleotide sequence ID" value="XM_007803796.1"/>
</dbReference>
<feature type="compositionally biased region" description="Polar residues" evidence="1">
    <location>
        <begin position="502"/>
        <end position="523"/>
    </location>
</feature>
<name>U1GKI7_ENDPU</name>
<dbReference type="OrthoDB" id="118105at2759"/>
<evidence type="ECO:0000259" key="2">
    <source>
        <dbReference type="Pfam" id="PF13843"/>
    </source>
</evidence>
<dbReference type="Pfam" id="PF23232">
    <property type="entry name" value="AAA_lid_13"/>
    <property type="match status" value="1"/>
</dbReference>
<evidence type="ECO:0000259" key="3">
    <source>
        <dbReference type="Pfam" id="PF23232"/>
    </source>
</evidence>
<dbReference type="InterPro" id="IPR056599">
    <property type="entry name" value="AAA_lid_fung"/>
</dbReference>
<keyword evidence="5" id="KW-1185">Reference proteome</keyword>
<feature type="compositionally biased region" description="Basic residues" evidence="1">
    <location>
        <begin position="689"/>
        <end position="707"/>
    </location>
</feature>
<evidence type="ECO:0000313" key="4">
    <source>
        <dbReference type="EMBL" id="ERF72396.1"/>
    </source>
</evidence>
<dbReference type="GeneID" id="19242440"/>
<dbReference type="InterPro" id="IPR029526">
    <property type="entry name" value="PGBD"/>
</dbReference>
<dbReference type="PANTHER" id="PTHR46599:SF3">
    <property type="entry name" value="PIGGYBAC TRANSPOSABLE ELEMENT-DERIVED PROTEIN 4"/>
    <property type="match status" value="1"/>
</dbReference>
<dbReference type="EMBL" id="KE721108">
    <property type="protein sequence ID" value="ERF72396.1"/>
    <property type="molecule type" value="Genomic_DNA"/>
</dbReference>
<feature type="region of interest" description="Disordered" evidence="1">
    <location>
        <begin position="684"/>
        <end position="793"/>
    </location>
</feature>
<protein>
    <submittedName>
        <fullName evidence="4">Uncharacterized protein</fullName>
    </submittedName>
</protein>
<feature type="compositionally biased region" description="Polar residues" evidence="1">
    <location>
        <begin position="89"/>
        <end position="101"/>
    </location>
</feature>
<feature type="compositionally biased region" description="Basic and acidic residues" evidence="1">
    <location>
        <begin position="777"/>
        <end position="793"/>
    </location>
</feature>
<dbReference type="PANTHER" id="PTHR46599">
    <property type="entry name" value="PIGGYBAC TRANSPOSABLE ELEMENT-DERIVED PROTEIN 4"/>
    <property type="match status" value="1"/>
</dbReference>
<feature type="region of interest" description="Disordered" evidence="1">
    <location>
        <begin position="1"/>
        <end position="110"/>
    </location>
</feature>
<accession>U1GKI7</accession>
<dbReference type="AlphaFoldDB" id="U1GKI7"/>
<feature type="compositionally biased region" description="Low complexity" evidence="1">
    <location>
        <begin position="45"/>
        <end position="54"/>
    </location>
</feature>
<reference evidence="5" key="1">
    <citation type="journal article" date="2014" name="BMC Genomics">
        <title>Genome characteristics reveal the impact of lichenization on lichen-forming fungus Endocarpon pusillum Hedwig (Verrucariales, Ascomycota).</title>
        <authorList>
            <person name="Wang Y.-Y."/>
            <person name="Liu B."/>
            <person name="Zhang X.-Y."/>
            <person name="Zhou Q.-M."/>
            <person name="Zhang T."/>
            <person name="Li H."/>
            <person name="Yu Y.-F."/>
            <person name="Zhang X.-L."/>
            <person name="Hao X.-Y."/>
            <person name="Wang M."/>
            <person name="Wang L."/>
            <person name="Wei J.-C."/>
        </authorList>
    </citation>
    <scope>NUCLEOTIDE SEQUENCE [LARGE SCALE GENOMIC DNA]</scope>
    <source>
        <strain evidence="5">Z07020 / HMAS-L-300199</strain>
    </source>
</reference>
<proteinExistence type="predicted"/>
<organism evidence="4 5">
    <name type="scientific">Endocarpon pusillum (strain Z07020 / HMAS-L-300199)</name>
    <name type="common">Lichen-forming fungus</name>
    <dbReference type="NCBI Taxonomy" id="1263415"/>
    <lineage>
        <taxon>Eukaryota</taxon>
        <taxon>Fungi</taxon>
        <taxon>Dikarya</taxon>
        <taxon>Ascomycota</taxon>
        <taxon>Pezizomycotina</taxon>
        <taxon>Eurotiomycetes</taxon>
        <taxon>Chaetothyriomycetidae</taxon>
        <taxon>Verrucariales</taxon>
        <taxon>Verrucariaceae</taxon>
        <taxon>Endocarpon</taxon>
    </lineage>
</organism>
<sequence length="793" mass="89943">MTQKHHQEEISGPIDAIEAAPLAKDCPRPKRARIQSRKARENQTQSQLSQVLSLRPITSTSEQKPISNREDSSSAGNNASQSKQRHQLLRQNSSQRSIINTQHKKEKEEWQIQVESTQNKSEKLKILAEQIGPSRPYPEKLNVPIPSASGQLKLRAHELKPIDLFYRFIPKELFMDIAEHTNEYAFEERSQEFDQIQRVWRDVTAADIGGYIGAILLIGAQPGGRDLAYYWNQKENYPHWPVAEYISLLRFQQISRYLKINRPGPLPDNQWYKKVEPLATHFRKATTPNMYELPQNLSIDEQLVKFKGRSKHTIQMNSKAAGKGYKIYSLCCSNGYMVDFRFSSATEKVAELGGYPEFSQSEAIVLDLAEPFYVLHLDNFFTTRKLYQRLYELGIGANGTAKAGSGIPKELAYLRDAMTKQNDYGEWFNYVVGSVNCIAFCDSASKAMMTTIHDPTMEEYTYFKRIKRPKASLKYAVDAETANAANSANAMKFVCPAPSTNSTPPANSTLSANSAPPTNSTLSAPPALLANSTLPAPPALPANSENKPQYLRKLYALDRYNQEMGGSDNHAKLNSYYSRWDVDEDRILRFAETHWAASRKKLSRRWNRGQIKNAFQTVIALATWDFNDEHECTKLQRPLLSDKHFEVVSQTSAHFDDYISNVHGIEEDDAFAVMAERENLRNDSVLQLKPKRRSDRSIHKSSSRRAIRGGSGRNSSDSEKTEASDDDDNDDKVTISEVELELKPRKMKGRMKSSPAKGKTGHGRVQRQEKTRRKNRSIAEESSGKSDEDWSSH</sequence>
<evidence type="ECO:0000313" key="5">
    <source>
        <dbReference type="Proteomes" id="UP000019373"/>
    </source>
</evidence>
<dbReference type="eggNOG" id="ENOG502QWHD">
    <property type="taxonomic scope" value="Eukaryota"/>
</dbReference>
<dbReference type="Proteomes" id="UP000019373">
    <property type="component" value="Unassembled WGS sequence"/>
</dbReference>
<dbReference type="Pfam" id="PF13843">
    <property type="entry name" value="DDE_Tnp_1_7"/>
    <property type="match status" value="1"/>
</dbReference>
<gene>
    <name evidence="4" type="ORF">EPUS_07558</name>
</gene>